<dbReference type="AlphaFoldDB" id="V6SIS6"/>
<dbReference type="Pfam" id="PF05016">
    <property type="entry name" value="ParE_toxin"/>
    <property type="match status" value="1"/>
</dbReference>
<sequence length="98" mass="11875">MNYNVKILEEARFDFIESFEYYKEINLKLGEQFKNSFKRSLKTIKSNPLLFQIRYNNTRVIFVKSFPYLIHFSLEGDTILIKAIFHTSRDSKIWITRK</sequence>
<gene>
    <name evidence="2" type="ORF">FLJC2902T_28380</name>
</gene>
<comment type="caution">
    <text evidence="2">The sequence shown here is derived from an EMBL/GenBank/DDBJ whole genome shotgun (WGS) entry which is preliminary data.</text>
</comment>
<dbReference type="InterPro" id="IPR007712">
    <property type="entry name" value="RelE/ParE_toxin"/>
</dbReference>
<proteinExistence type="predicted"/>
<organism evidence="2 3">
    <name type="scientific">Flavobacterium limnosediminis JC2902</name>
    <dbReference type="NCBI Taxonomy" id="1341181"/>
    <lineage>
        <taxon>Bacteria</taxon>
        <taxon>Pseudomonadati</taxon>
        <taxon>Bacteroidota</taxon>
        <taxon>Flavobacteriia</taxon>
        <taxon>Flavobacteriales</taxon>
        <taxon>Flavobacteriaceae</taxon>
        <taxon>Flavobacterium</taxon>
    </lineage>
</organism>
<reference evidence="2 3" key="1">
    <citation type="submission" date="2013-08" db="EMBL/GenBank/DDBJ databases">
        <title>Flavobacterium limnosediminis JC2902 genome sequencing.</title>
        <authorList>
            <person name="Lee K."/>
            <person name="Yi H."/>
            <person name="Park S."/>
            <person name="Chun J."/>
        </authorList>
    </citation>
    <scope>NUCLEOTIDE SEQUENCE [LARGE SCALE GENOMIC DNA]</scope>
    <source>
        <strain evidence="2 3">JC2902</strain>
    </source>
</reference>
<keyword evidence="1" id="KW-1277">Toxin-antitoxin system</keyword>
<dbReference type="eggNOG" id="COG3668">
    <property type="taxonomic scope" value="Bacteria"/>
</dbReference>
<accession>V6SIS6</accession>
<dbReference type="Proteomes" id="UP000018004">
    <property type="component" value="Unassembled WGS sequence"/>
</dbReference>
<evidence type="ECO:0000313" key="3">
    <source>
        <dbReference type="Proteomes" id="UP000018004"/>
    </source>
</evidence>
<dbReference type="InterPro" id="IPR035093">
    <property type="entry name" value="RelE/ParE_toxin_dom_sf"/>
</dbReference>
<protein>
    <recommendedName>
        <fullName evidence="4">Plasmid stabilization system</fullName>
    </recommendedName>
</protein>
<dbReference type="STRING" id="1341181.FLJC2902T_28380"/>
<evidence type="ECO:0000256" key="1">
    <source>
        <dbReference type="ARBA" id="ARBA00022649"/>
    </source>
</evidence>
<dbReference type="PATRIC" id="fig|1341181.4.peg.2792"/>
<name>V6SIS6_9FLAO</name>
<evidence type="ECO:0008006" key="4">
    <source>
        <dbReference type="Google" id="ProtNLM"/>
    </source>
</evidence>
<evidence type="ECO:0000313" key="2">
    <source>
        <dbReference type="EMBL" id="ESU26354.1"/>
    </source>
</evidence>
<keyword evidence="3" id="KW-1185">Reference proteome</keyword>
<dbReference type="Gene3D" id="3.30.2310.20">
    <property type="entry name" value="RelE-like"/>
    <property type="match status" value="1"/>
</dbReference>
<dbReference type="EMBL" id="AVGG01000019">
    <property type="protein sequence ID" value="ESU26354.1"/>
    <property type="molecule type" value="Genomic_DNA"/>
</dbReference>
<dbReference type="RefSeq" id="WP_023580387.1">
    <property type="nucleotide sequence ID" value="NZ_AVGG01000019.1"/>
</dbReference>